<dbReference type="Proteomes" id="UP000641386">
    <property type="component" value="Unassembled WGS sequence"/>
</dbReference>
<comment type="caution">
    <text evidence="1">The sequence shown here is derived from an EMBL/GenBank/DDBJ whole genome shotgun (WGS) entry which is preliminary data.</text>
</comment>
<organism evidence="1 2">
    <name type="scientific">Streptomyces spiralis</name>
    <dbReference type="NCBI Taxonomy" id="66376"/>
    <lineage>
        <taxon>Bacteria</taxon>
        <taxon>Bacillati</taxon>
        <taxon>Actinomycetota</taxon>
        <taxon>Actinomycetes</taxon>
        <taxon>Kitasatosporales</taxon>
        <taxon>Streptomycetaceae</taxon>
        <taxon>Streptomyces</taxon>
    </lineage>
</organism>
<keyword evidence="2" id="KW-1185">Reference proteome</keyword>
<dbReference type="EMBL" id="BNBC01000058">
    <property type="protein sequence ID" value="GHF10635.1"/>
    <property type="molecule type" value="Genomic_DNA"/>
</dbReference>
<gene>
    <name evidence="1" type="ORF">GCM10014715_77920</name>
</gene>
<dbReference type="AlphaFoldDB" id="A0A919AJJ2"/>
<evidence type="ECO:0000313" key="2">
    <source>
        <dbReference type="Proteomes" id="UP000641386"/>
    </source>
</evidence>
<name>A0A919AJJ2_9ACTN</name>
<dbReference type="SUPFAM" id="SSF53850">
    <property type="entry name" value="Periplasmic binding protein-like II"/>
    <property type="match status" value="1"/>
</dbReference>
<evidence type="ECO:0000313" key="1">
    <source>
        <dbReference type="EMBL" id="GHF10635.1"/>
    </source>
</evidence>
<protein>
    <recommendedName>
        <fullName evidence="3">4,5-dihydroxyphthalate decarboxylase</fullName>
    </recommendedName>
</protein>
<reference evidence="1" key="1">
    <citation type="journal article" date="2014" name="Int. J. Syst. Evol. Microbiol.">
        <title>Complete genome sequence of Corynebacterium casei LMG S-19264T (=DSM 44701T), isolated from a smear-ripened cheese.</title>
        <authorList>
            <consortium name="US DOE Joint Genome Institute (JGI-PGF)"/>
            <person name="Walter F."/>
            <person name="Albersmeier A."/>
            <person name="Kalinowski J."/>
            <person name="Ruckert C."/>
        </authorList>
    </citation>
    <scope>NUCLEOTIDE SEQUENCE</scope>
    <source>
        <strain evidence="1">JCM 3302</strain>
    </source>
</reference>
<sequence length="328" mass="36529">MDLWTNHATFPAMMALPQLRTVTRTQGNNEALKTGEVTPRGFRFDFEEVPVLVHAFRRMVRGLEFDVSEMALTTYLVAKAHGARFTAVPVFLVRGFHHGAIFHDPASDVRGPKDLQGRRVGVSRGYTVTTGVWARAVLREEYGVDLDQVTWVLSGDEHVAEYRPPANVVPMEPGGSLEDMVLAGDLAAVIGPRPDSPALAPLIPDSQEAGFTALRERGLYPINHLIVIRDELLEARPELGELVFDAFARAKQLYVDRLRRGAIDSPTATDRMYRRVLETTGTDPLPYGMEPNRAVLEELLRHAVDQRILDRPMPLDTLFAEGTRTLIA</sequence>
<evidence type="ECO:0008006" key="3">
    <source>
        <dbReference type="Google" id="ProtNLM"/>
    </source>
</evidence>
<proteinExistence type="predicted"/>
<reference evidence="1" key="2">
    <citation type="submission" date="2020-09" db="EMBL/GenBank/DDBJ databases">
        <authorList>
            <person name="Sun Q."/>
            <person name="Ohkuma M."/>
        </authorList>
    </citation>
    <scope>NUCLEOTIDE SEQUENCE</scope>
    <source>
        <strain evidence="1">JCM 3302</strain>
    </source>
</reference>
<accession>A0A919AJJ2</accession>
<dbReference type="Gene3D" id="3.40.190.10">
    <property type="entry name" value="Periplasmic binding protein-like II"/>
    <property type="match status" value="2"/>
</dbReference>